<dbReference type="EMBL" id="CP049274">
    <property type="protein sequence ID" value="QPH83585.1"/>
    <property type="molecule type" value="Genomic_DNA"/>
</dbReference>
<keyword evidence="2" id="KW-0812">Transmembrane</keyword>
<dbReference type="Proteomes" id="UP000594630">
    <property type="component" value="Chromosome"/>
</dbReference>
<keyword evidence="2" id="KW-0472">Membrane</keyword>
<keyword evidence="3" id="KW-0732">Signal</keyword>
<feature type="transmembrane region" description="Helical" evidence="2">
    <location>
        <begin position="455"/>
        <end position="476"/>
    </location>
</feature>
<proteinExistence type="predicted"/>
<dbReference type="RefSeq" id="WP_196380769.1">
    <property type="nucleotide sequence ID" value="NZ_CP049274.1"/>
</dbReference>
<dbReference type="AlphaFoldDB" id="A0A7S9ND09"/>
<keyword evidence="2" id="KW-1133">Transmembrane helix</keyword>
<accession>A0A7S9ND09</accession>
<feature type="compositionally biased region" description="Gly residues" evidence="1">
    <location>
        <begin position="301"/>
        <end position="355"/>
    </location>
</feature>
<evidence type="ECO:0000256" key="1">
    <source>
        <dbReference type="SAM" id="MobiDB-lite"/>
    </source>
</evidence>
<reference evidence="4 5" key="1">
    <citation type="journal article" date="2018" name="Emerg. Microbes Infect.">
        <title>Genomic analysis of oral Campylobacter concisus strains identified a potential bacterial molecular marker associated with active Crohn's disease.</title>
        <authorList>
            <person name="Liu F."/>
            <person name="Ma R."/>
            <person name="Tay C.Y.A."/>
            <person name="Octavia S."/>
            <person name="Lan R."/>
            <person name="Chung H.K.L."/>
            <person name="Riordan S.M."/>
            <person name="Grimm M.C."/>
            <person name="Leong R.W."/>
            <person name="Tanaka M.M."/>
            <person name="Connor S."/>
            <person name="Zhang L."/>
        </authorList>
    </citation>
    <scope>NUCLEOTIDE SEQUENCE [LARGE SCALE GENOMIC DNA]</scope>
    <source>
        <strain evidence="4 5">P10CDO-S2</strain>
    </source>
</reference>
<protein>
    <submittedName>
        <fullName evidence="4">Uncharacterized protein</fullName>
    </submittedName>
</protein>
<name>A0A7S9ND09_9BACT</name>
<evidence type="ECO:0000313" key="5">
    <source>
        <dbReference type="Proteomes" id="UP000594630"/>
    </source>
</evidence>
<feature type="signal peptide" evidence="3">
    <location>
        <begin position="1"/>
        <end position="20"/>
    </location>
</feature>
<feature type="region of interest" description="Disordered" evidence="1">
    <location>
        <begin position="236"/>
        <end position="368"/>
    </location>
</feature>
<evidence type="ECO:0000313" key="4">
    <source>
        <dbReference type="EMBL" id="QPH83585.1"/>
    </source>
</evidence>
<feature type="chain" id="PRO_5032555444" evidence="3">
    <location>
        <begin position="21"/>
        <end position="482"/>
    </location>
</feature>
<evidence type="ECO:0000256" key="2">
    <source>
        <dbReference type="SAM" id="Phobius"/>
    </source>
</evidence>
<gene>
    <name evidence="4" type="ORF">CVT06_04400</name>
</gene>
<sequence>MKFLIRFFIFLSLLCSLAFSKNCAGSGLCLAVLDRNLDSSFKPIDGKFLKGNHFGIRSPEYGYYFVYSFIIRDEAYYFAGSKAPGFYKGFGNDYSYIHSTPKTGRFGQRGGVGDYEYYVVSDYPKDPVFTYYDFILFNSKQIARCSLNQEFNTDTMQCVDTCPAGQKWDVDINACANDCTDKNLNKFGFFNGTTQGKCVDCSNVYSDRDIATCLCTGLGSSFGGSVVFVSDTENPSIVRSSCDNGTPIIFKRRSDEDPNKNKDKDKEDPNKDKDKENPDKDKDKEDPSKDKDKDNNNSTPGNGGSSSGGNNNGSSGNNGGSSGGTGGGSSGGSGGSSGGSGGGTGGGSSGGGQGNGKDPENATPGNIDYGELEERTADLANTYKENINNLFEPIDGIKKSLNDTISKIKDGNLMSLKKGGIPNTCPLSFDIDMVFFSKKVVFDFCSILSPIASSLYVFFFVAFFLLFLFLIAKLFIFTFMGW</sequence>
<feature type="compositionally biased region" description="Basic and acidic residues" evidence="1">
    <location>
        <begin position="252"/>
        <end position="295"/>
    </location>
</feature>
<evidence type="ECO:0000256" key="3">
    <source>
        <dbReference type="SAM" id="SignalP"/>
    </source>
</evidence>
<organism evidence="4 5">
    <name type="scientific">Campylobacter concisus</name>
    <dbReference type="NCBI Taxonomy" id="199"/>
    <lineage>
        <taxon>Bacteria</taxon>
        <taxon>Pseudomonadati</taxon>
        <taxon>Campylobacterota</taxon>
        <taxon>Epsilonproteobacteria</taxon>
        <taxon>Campylobacterales</taxon>
        <taxon>Campylobacteraceae</taxon>
        <taxon>Campylobacter</taxon>
    </lineage>
</organism>